<protein>
    <submittedName>
        <fullName evidence="2">Uncharacterized protein</fullName>
    </submittedName>
</protein>
<name>A0A0F9G4W4_9ZZZZ</name>
<comment type="caution">
    <text evidence="2">The sequence shown here is derived from an EMBL/GenBank/DDBJ whole genome shotgun (WGS) entry which is preliminary data.</text>
</comment>
<evidence type="ECO:0000256" key="1">
    <source>
        <dbReference type="SAM" id="MobiDB-lite"/>
    </source>
</evidence>
<feature type="region of interest" description="Disordered" evidence="1">
    <location>
        <begin position="77"/>
        <end position="122"/>
    </location>
</feature>
<accession>A0A0F9G4W4</accession>
<proteinExistence type="predicted"/>
<gene>
    <name evidence="2" type="ORF">LCGC14_1954210</name>
</gene>
<sequence>MSHQTMPKPKSVEPVSMLLLPSPALLLAEGIAEAEAKAPRLRAQQRGRVATRKKGRFRAALRHLWDKKRPFKAYINGIEIGGPSGGPHNSSEIHPSAPARRPEHKGESGDTVRPLPPEEKKG</sequence>
<reference evidence="2" key="1">
    <citation type="journal article" date="2015" name="Nature">
        <title>Complex archaea that bridge the gap between prokaryotes and eukaryotes.</title>
        <authorList>
            <person name="Spang A."/>
            <person name="Saw J.H."/>
            <person name="Jorgensen S.L."/>
            <person name="Zaremba-Niedzwiedzka K."/>
            <person name="Martijn J."/>
            <person name="Lind A.E."/>
            <person name="van Eijk R."/>
            <person name="Schleper C."/>
            <person name="Guy L."/>
            <person name="Ettema T.J."/>
        </authorList>
    </citation>
    <scope>NUCLEOTIDE SEQUENCE</scope>
</reference>
<feature type="compositionally biased region" description="Basic and acidic residues" evidence="1">
    <location>
        <begin position="100"/>
        <end position="122"/>
    </location>
</feature>
<dbReference type="EMBL" id="LAZR01021392">
    <property type="protein sequence ID" value="KKL85491.1"/>
    <property type="molecule type" value="Genomic_DNA"/>
</dbReference>
<dbReference type="AlphaFoldDB" id="A0A0F9G4W4"/>
<evidence type="ECO:0000313" key="2">
    <source>
        <dbReference type="EMBL" id="KKL85491.1"/>
    </source>
</evidence>
<organism evidence="2">
    <name type="scientific">marine sediment metagenome</name>
    <dbReference type="NCBI Taxonomy" id="412755"/>
    <lineage>
        <taxon>unclassified sequences</taxon>
        <taxon>metagenomes</taxon>
        <taxon>ecological metagenomes</taxon>
    </lineage>
</organism>